<evidence type="ECO:0000256" key="3">
    <source>
        <dbReference type="SAM" id="Phobius"/>
    </source>
</evidence>
<keyword evidence="3" id="KW-0472">Membrane</keyword>
<dbReference type="InterPro" id="IPR012223">
    <property type="entry name" value="TEII"/>
</dbReference>
<keyword evidence="3" id="KW-0812">Transmembrane</keyword>
<dbReference type="eggNOG" id="COG3208">
    <property type="taxonomic scope" value="Bacteria"/>
</dbReference>
<dbReference type="Pfam" id="PF00975">
    <property type="entry name" value="Thioesterase"/>
    <property type="match status" value="1"/>
</dbReference>
<reference evidence="6" key="1">
    <citation type="submission" date="2006-12" db="EMBL/GenBank/DDBJ databases">
        <title>Complete sequence of chromosome 1 of Verminephrobacter eiseniae EF01-2.</title>
        <authorList>
            <person name="Copeland A."/>
            <person name="Lucas S."/>
            <person name="Lapidus A."/>
            <person name="Barry K."/>
            <person name="Detter J.C."/>
            <person name="Glavina del Rio T."/>
            <person name="Dalin E."/>
            <person name="Tice H."/>
            <person name="Pitluck S."/>
            <person name="Chertkov O."/>
            <person name="Brettin T."/>
            <person name="Bruce D."/>
            <person name="Han C."/>
            <person name="Tapia R."/>
            <person name="Gilna P."/>
            <person name="Schmutz J."/>
            <person name="Larimer F."/>
            <person name="Land M."/>
            <person name="Hauser L."/>
            <person name="Kyrpides N."/>
            <person name="Kim E."/>
            <person name="Stahl D."/>
            <person name="Richardson P."/>
        </authorList>
    </citation>
    <scope>NUCLEOTIDE SEQUENCE [LARGE SCALE GENOMIC DNA]</scope>
    <source>
        <strain evidence="6">EF01-2</strain>
    </source>
</reference>
<evidence type="ECO:0000313" key="5">
    <source>
        <dbReference type="EMBL" id="ABM58189.1"/>
    </source>
</evidence>
<dbReference type="EMBL" id="CP000542">
    <property type="protein sequence ID" value="ABM58189.1"/>
    <property type="molecule type" value="Genomic_DNA"/>
</dbReference>
<feature type="transmembrane region" description="Helical" evidence="3">
    <location>
        <begin position="114"/>
        <end position="131"/>
    </location>
</feature>
<dbReference type="PANTHER" id="PTHR11487:SF0">
    <property type="entry name" value="S-ACYL FATTY ACID SYNTHASE THIOESTERASE, MEDIUM CHAIN"/>
    <property type="match status" value="1"/>
</dbReference>
<dbReference type="Gene3D" id="3.40.50.1820">
    <property type="entry name" value="alpha/beta hydrolase"/>
    <property type="match status" value="1"/>
</dbReference>
<feature type="compositionally biased region" description="Low complexity" evidence="2">
    <location>
        <begin position="8"/>
        <end position="24"/>
    </location>
</feature>
<evidence type="ECO:0000256" key="1">
    <source>
        <dbReference type="ARBA" id="ARBA00007169"/>
    </source>
</evidence>
<organism evidence="5 6">
    <name type="scientific">Verminephrobacter eiseniae (strain EF01-2)</name>
    <dbReference type="NCBI Taxonomy" id="391735"/>
    <lineage>
        <taxon>Bacteria</taxon>
        <taxon>Pseudomonadati</taxon>
        <taxon>Pseudomonadota</taxon>
        <taxon>Betaproteobacteria</taxon>
        <taxon>Burkholderiales</taxon>
        <taxon>Comamonadaceae</taxon>
        <taxon>Verminephrobacter</taxon>
    </lineage>
</organism>
<sequence length="252" mass="27982">MSYLDALTRPAPTSATSPAPAPRVSAWPVRSPWVGLQTGAHDARLRLIAFHHAGGNASFFQPWLKEFQSLNWLEFTAVQLPGRGRRLSEAPFTELPSLLDAMDEGLRELTDRPYVLFGFSMGAILAFELALRRQRQGRRMPVALVLAGRGAPRTVCPTVSRAAFSREKIVRELTRLGGTDPVLLQDGPFLESWPISRAARKFTSSSTTSRHTRPSWLTRSSVSIRTCVCTSRRPTRHGSTRLNCSWPRSSAT</sequence>
<keyword evidence="6" id="KW-1185">Reference proteome</keyword>
<dbReference type="KEGG" id="vei:Veis_2443"/>
<dbReference type="Proteomes" id="UP000000374">
    <property type="component" value="Chromosome"/>
</dbReference>
<protein>
    <submittedName>
        <fullName evidence="5">Thioesterase</fullName>
    </submittedName>
</protein>
<dbReference type="STRING" id="391735.Veis_2443"/>
<dbReference type="InterPro" id="IPR001031">
    <property type="entry name" value="Thioesterase"/>
</dbReference>
<dbReference type="OrthoDB" id="8480037at2"/>
<gene>
    <name evidence="5" type="ordered locus">Veis_2443</name>
</gene>
<name>A1WKN2_VEREI</name>
<dbReference type="AlphaFoldDB" id="A1WKN2"/>
<feature type="region of interest" description="Disordered" evidence="2">
    <location>
        <begin position="1"/>
        <end position="24"/>
    </location>
</feature>
<dbReference type="PANTHER" id="PTHR11487">
    <property type="entry name" value="THIOESTERASE"/>
    <property type="match status" value="1"/>
</dbReference>
<feature type="region of interest" description="Disordered" evidence="2">
    <location>
        <begin position="233"/>
        <end position="252"/>
    </location>
</feature>
<dbReference type="GO" id="GO:0008610">
    <property type="term" value="P:lipid biosynthetic process"/>
    <property type="evidence" value="ECO:0007669"/>
    <property type="project" value="TreeGrafter"/>
</dbReference>
<proteinExistence type="inferred from homology"/>
<accession>A1WKN2</accession>
<evidence type="ECO:0000256" key="2">
    <source>
        <dbReference type="SAM" id="MobiDB-lite"/>
    </source>
</evidence>
<dbReference type="SUPFAM" id="SSF53474">
    <property type="entry name" value="alpha/beta-Hydrolases"/>
    <property type="match status" value="1"/>
</dbReference>
<evidence type="ECO:0000313" key="6">
    <source>
        <dbReference type="Proteomes" id="UP000000374"/>
    </source>
</evidence>
<dbReference type="InterPro" id="IPR029058">
    <property type="entry name" value="AB_hydrolase_fold"/>
</dbReference>
<evidence type="ECO:0000259" key="4">
    <source>
        <dbReference type="Pfam" id="PF00975"/>
    </source>
</evidence>
<comment type="similarity">
    <text evidence="1">Belongs to the thioesterase family.</text>
</comment>
<dbReference type="HOGENOM" id="CLU_1102420_0_0_4"/>
<keyword evidence="3" id="KW-1133">Transmembrane helix</keyword>
<feature type="compositionally biased region" description="Polar residues" evidence="2">
    <location>
        <begin position="240"/>
        <end position="252"/>
    </location>
</feature>
<feature type="domain" description="Thioesterase" evidence="4">
    <location>
        <begin position="46"/>
        <end position="206"/>
    </location>
</feature>